<dbReference type="Proteomes" id="UP000249082">
    <property type="component" value="Unassembled WGS sequence"/>
</dbReference>
<evidence type="ECO:0000313" key="2">
    <source>
        <dbReference type="EMBL" id="PZQ52771.1"/>
    </source>
</evidence>
<gene>
    <name evidence="2" type="ORF">DI555_18840</name>
</gene>
<feature type="signal peptide" evidence="1">
    <location>
        <begin position="1"/>
        <end position="24"/>
    </location>
</feature>
<dbReference type="AlphaFoldDB" id="A0A2W5NGY8"/>
<proteinExistence type="predicted"/>
<accession>A0A2W5NGY8</accession>
<evidence type="ECO:0000256" key="1">
    <source>
        <dbReference type="SAM" id="SignalP"/>
    </source>
</evidence>
<organism evidence="2 3">
    <name type="scientific">Novosphingobium pentaromativorans</name>
    <dbReference type="NCBI Taxonomy" id="205844"/>
    <lineage>
        <taxon>Bacteria</taxon>
        <taxon>Pseudomonadati</taxon>
        <taxon>Pseudomonadota</taxon>
        <taxon>Alphaproteobacteria</taxon>
        <taxon>Sphingomonadales</taxon>
        <taxon>Sphingomonadaceae</taxon>
        <taxon>Novosphingobium</taxon>
    </lineage>
</organism>
<feature type="chain" id="PRO_5016137116" evidence="1">
    <location>
        <begin position="25"/>
        <end position="143"/>
    </location>
</feature>
<comment type="caution">
    <text evidence="2">The sequence shown here is derived from an EMBL/GenBank/DDBJ whole genome shotgun (WGS) entry which is preliminary data.</text>
</comment>
<name>A0A2W5NGY8_9SPHN</name>
<reference evidence="2 3" key="1">
    <citation type="submission" date="2017-08" db="EMBL/GenBank/DDBJ databases">
        <title>Infants hospitalized years apart are colonized by the same room-sourced microbial strains.</title>
        <authorList>
            <person name="Brooks B."/>
            <person name="Olm M.R."/>
            <person name="Firek B.A."/>
            <person name="Baker R."/>
            <person name="Thomas B.C."/>
            <person name="Morowitz M.J."/>
            <person name="Banfield J.F."/>
        </authorList>
    </citation>
    <scope>NUCLEOTIDE SEQUENCE [LARGE SCALE GENOMIC DNA]</scope>
    <source>
        <strain evidence="2">S2_005_002_R2_33</strain>
    </source>
</reference>
<dbReference type="EMBL" id="QFPX01000020">
    <property type="protein sequence ID" value="PZQ52771.1"/>
    <property type="molecule type" value="Genomic_DNA"/>
</dbReference>
<keyword evidence="1" id="KW-0732">Signal</keyword>
<evidence type="ECO:0000313" key="3">
    <source>
        <dbReference type="Proteomes" id="UP000249082"/>
    </source>
</evidence>
<protein>
    <submittedName>
        <fullName evidence="2">Uncharacterized protein</fullName>
    </submittedName>
</protein>
<sequence length="143" mass="15830">MRGFGRCLLLLGLLLGLLAGPAVAASTAAQWQRLFVPNVENLLGRRVYIDRASLRSGMIGRQFTQMQVLLRANAGYPKGTLLYTDRAVDCAGSRALSHHWRIVRPDGTLLRDWRDASPALSPVQWTDEDGLVLKYVCTGILPR</sequence>